<dbReference type="GO" id="GO:0015937">
    <property type="term" value="P:coenzyme A biosynthetic process"/>
    <property type="evidence" value="ECO:0007669"/>
    <property type="project" value="UniProtKB-UniRule"/>
</dbReference>
<evidence type="ECO:0000256" key="9">
    <source>
        <dbReference type="NCBIfam" id="TIGR00152"/>
    </source>
</evidence>
<sequence length="199" mass="22363">MRIGLTGGIASGKSSVSRMFVELGIPVVDADVVARQVVVPGEPAYKKIVDAFGADILQADEKIDRKKLGEIIFSNKLQRETLNKIVHPIVRETMQKEAQQYEQEGHSIVVLDIPLLYENKLFYLVDTVWLVFVSEQTQLARLMKRDGLTEVAARARMTAQCPLAQKRERANVVIDNEGPREKTYAQVEQALATIRKKTD</sequence>
<evidence type="ECO:0000256" key="7">
    <source>
        <dbReference type="ARBA" id="ARBA00022993"/>
    </source>
</evidence>
<dbReference type="Pfam" id="PF01121">
    <property type="entry name" value="CoaE"/>
    <property type="match status" value="1"/>
</dbReference>
<dbReference type="FunFam" id="3.40.50.300:FF:000991">
    <property type="entry name" value="Dephospho-CoA kinase"/>
    <property type="match status" value="1"/>
</dbReference>
<dbReference type="InterPro" id="IPR027417">
    <property type="entry name" value="P-loop_NTPase"/>
</dbReference>
<dbReference type="EC" id="2.7.1.24" evidence="8 9"/>
<keyword evidence="6 8" id="KW-0067">ATP-binding</keyword>
<dbReference type="PANTHER" id="PTHR10695">
    <property type="entry name" value="DEPHOSPHO-COA KINASE-RELATED"/>
    <property type="match status" value="1"/>
</dbReference>
<proteinExistence type="inferred from homology"/>
<feature type="binding site" evidence="8">
    <location>
        <begin position="10"/>
        <end position="15"/>
    </location>
    <ligand>
        <name>ATP</name>
        <dbReference type="ChEBI" id="CHEBI:30616"/>
    </ligand>
</feature>
<dbReference type="Gene3D" id="3.40.50.300">
    <property type="entry name" value="P-loop containing nucleotide triphosphate hydrolases"/>
    <property type="match status" value="1"/>
</dbReference>
<dbReference type="UniPathway" id="UPA00241">
    <property type="reaction ID" value="UER00356"/>
</dbReference>
<dbReference type="SUPFAM" id="SSF52540">
    <property type="entry name" value="P-loop containing nucleoside triphosphate hydrolases"/>
    <property type="match status" value="1"/>
</dbReference>
<evidence type="ECO:0000256" key="2">
    <source>
        <dbReference type="ARBA" id="ARBA00022490"/>
    </source>
</evidence>
<comment type="function">
    <text evidence="8">Catalyzes the phosphorylation of the 3'-hydroxyl group of dephosphocoenzyme A to form coenzyme A.</text>
</comment>
<accession>A0A1G6GP13</accession>
<dbReference type="EMBL" id="FMYM01000001">
    <property type="protein sequence ID" value="SDB83674.1"/>
    <property type="molecule type" value="Genomic_DNA"/>
</dbReference>
<dbReference type="HAMAP" id="MF_00376">
    <property type="entry name" value="Dephospho_CoA_kinase"/>
    <property type="match status" value="1"/>
</dbReference>
<dbReference type="OrthoDB" id="9812943at2"/>
<evidence type="ECO:0000313" key="11">
    <source>
        <dbReference type="Proteomes" id="UP000242662"/>
    </source>
</evidence>
<name>A0A1G6GP13_9BACI</name>
<keyword evidence="7 8" id="KW-0173">Coenzyme A biosynthesis</keyword>
<dbReference type="Proteomes" id="UP000242662">
    <property type="component" value="Unassembled WGS sequence"/>
</dbReference>
<dbReference type="GO" id="GO:0004140">
    <property type="term" value="F:dephospho-CoA kinase activity"/>
    <property type="evidence" value="ECO:0007669"/>
    <property type="project" value="UniProtKB-UniRule"/>
</dbReference>
<dbReference type="InterPro" id="IPR001977">
    <property type="entry name" value="Depp_CoAkinase"/>
</dbReference>
<keyword evidence="11" id="KW-1185">Reference proteome</keyword>
<evidence type="ECO:0000256" key="5">
    <source>
        <dbReference type="ARBA" id="ARBA00022777"/>
    </source>
</evidence>
<keyword evidence="4 8" id="KW-0547">Nucleotide-binding</keyword>
<reference evidence="11" key="1">
    <citation type="submission" date="2016-09" db="EMBL/GenBank/DDBJ databases">
        <authorList>
            <person name="Varghese N."/>
            <person name="Submissions S."/>
        </authorList>
    </citation>
    <scope>NUCLEOTIDE SEQUENCE [LARGE SCALE GENOMIC DNA]</scope>
    <source>
        <strain evidence="11">25nlg</strain>
    </source>
</reference>
<dbReference type="PROSITE" id="PS51219">
    <property type="entry name" value="DPCK"/>
    <property type="match status" value="1"/>
</dbReference>
<comment type="similarity">
    <text evidence="1 8">Belongs to the CoaE family.</text>
</comment>
<evidence type="ECO:0000256" key="8">
    <source>
        <dbReference type="HAMAP-Rule" id="MF_00376"/>
    </source>
</evidence>
<organism evidence="10 11">
    <name type="scientific">Shouchella lonarensis</name>
    <dbReference type="NCBI Taxonomy" id="1464122"/>
    <lineage>
        <taxon>Bacteria</taxon>
        <taxon>Bacillati</taxon>
        <taxon>Bacillota</taxon>
        <taxon>Bacilli</taxon>
        <taxon>Bacillales</taxon>
        <taxon>Bacillaceae</taxon>
        <taxon>Shouchella</taxon>
    </lineage>
</organism>
<evidence type="ECO:0000256" key="1">
    <source>
        <dbReference type="ARBA" id="ARBA00009018"/>
    </source>
</evidence>
<evidence type="ECO:0000256" key="4">
    <source>
        <dbReference type="ARBA" id="ARBA00022741"/>
    </source>
</evidence>
<dbReference type="STRING" id="1464122.SAMN05421737_101307"/>
<comment type="subcellular location">
    <subcellularLocation>
        <location evidence="8">Cytoplasm</location>
    </subcellularLocation>
</comment>
<dbReference type="AlphaFoldDB" id="A0A1G6GP13"/>
<comment type="pathway">
    <text evidence="8">Cofactor biosynthesis; coenzyme A biosynthesis; CoA from (R)-pantothenate: step 5/5.</text>
</comment>
<protein>
    <recommendedName>
        <fullName evidence="8 9">Dephospho-CoA kinase</fullName>
        <ecNumber evidence="8 9">2.7.1.24</ecNumber>
    </recommendedName>
    <alternativeName>
        <fullName evidence="8">Dephosphocoenzyme A kinase</fullName>
    </alternativeName>
</protein>
<dbReference type="GO" id="GO:0005737">
    <property type="term" value="C:cytoplasm"/>
    <property type="evidence" value="ECO:0007669"/>
    <property type="project" value="UniProtKB-SubCell"/>
</dbReference>
<dbReference type="RefSeq" id="WP_090774522.1">
    <property type="nucleotide sequence ID" value="NZ_FMYM01000001.1"/>
</dbReference>
<dbReference type="NCBIfam" id="TIGR00152">
    <property type="entry name" value="dephospho-CoA kinase"/>
    <property type="match status" value="1"/>
</dbReference>
<dbReference type="CDD" id="cd02022">
    <property type="entry name" value="DPCK"/>
    <property type="match status" value="1"/>
</dbReference>
<evidence type="ECO:0000313" key="10">
    <source>
        <dbReference type="EMBL" id="SDB83674.1"/>
    </source>
</evidence>
<keyword evidence="5 8" id="KW-0418">Kinase</keyword>
<dbReference type="GO" id="GO:0005524">
    <property type="term" value="F:ATP binding"/>
    <property type="evidence" value="ECO:0007669"/>
    <property type="project" value="UniProtKB-UniRule"/>
</dbReference>
<evidence type="ECO:0000256" key="6">
    <source>
        <dbReference type="ARBA" id="ARBA00022840"/>
    </source>
</evidence>
<keyword evidence="2 8" id="KW-0963">Cytoplasm</keyword>
<dbReference type="PANTHER" id="PTHR10695:SF46">
    <property type="entry name" value="BIFUNCTIONAL COENZYME A SYNTHASE-RELATED"/>
    <property type="match status" value="1"/>
</dbReference>
<comment type="catalytic activity">
    <reaction evidence="8">
        <text>3'-dephospho-CoA + ATP = ADP + CoA + H(+)</text>
        <dbReference type="Rhea" id="RHEA:18245"/>
        <dbReference type="ChEBI" id="CHEBI:15378"/>
        <dbReference type="ChEBI" id="CHEBI:30616"/>
        <dbReference type="ChEBI" id="CHEBI:57287"/>
        <dbReference type="ChEBI" id="CHEBI:57328"/>
        <dbReference type="ChEBI" id="CHEBI:456216"/>
        <dbReference type="EC" id="2.7.1.24"/>
    </reaction>
</comment>
<keyword evidence="3 8" id="KW-0808">Transferase</keyword>
<gene>
    <name evidence="8" type="primary">coaE</name>
    <name evidence="10" type="ORF">SAMN05421737_101307</name>
</gene>
<evidence type="ECO:0000256" key="3">
    <source>
        <dbReference type="ARBA" id="ARBA00022679"/>
    </source>
</evidence>